<keyword evidence="1 5" id="KW-0963">Cytoplasm</keyword>
<dbReference type="NCBIfam" id="NF006671">
    <property type="entry name" value="PRK09219.1"/>
    <property type="match status" value="1"/>
</dbReference>
<gene>
    <name evidence="5 8" type="primary">xpt</name>
    <name evidence="8" type="ORF">DEAC_c06600</name>
</gene>
<sequence length="198" mass="22300">MEGGSIYHMQLLKDKIRNDAKIIENRIIKVDNFLNHQLDISLFNEIGKEFKHRFANKEVTKIVTIETSGIAIASIVAQYFNFVPVVFAKKHAGINMTQDVYEAKIYSYTKEQEYTIKISKEFLTSNDKVLIIDDFLASGSALIGLINLLSQSDVEIAGAGVVIEKTFQEGRQRVLEKGIQLESLAIIDSIENGQVIFK</sequence>
<comment type="function">
    <text evidence="5">Converts the preformed base xanthine, a product of nucleic acid breakdown, to xanthosine 5'-monophosphate (XMP), so it can be reused for RNA or DNA synthesis.</text>
</comment>
<comment type="catalytic activity">
    <reaction evidence="5">
        <text>XMP + diphosphate = xanthine + 5-phospho-alpha-D-ribose 1-diphosphate</text>
        <dbReference type="Rhea" id="RHEA:10800"/>
        <dbReference type="ChEBI" id="CHEBI:17712"/>
        <dbReference type="ChEBI" id="CHEBI:33019"/>
        <dbReference type="ChEBI" id="CHEBI:57464"/>
        <dbReference type="ChEBI" id="CHEBI:58017"/>
        <dbReference type="EC" id="2.4.2.22"/>
    </reaction>
</comment>
<dbReference type="SUPFAM" id="SSF53271">
    <property type="entry name" value="PRTase-like"/>
    <property type="match status" value="1"/>
</dbReference>
<dbReference type="PANTHER" id="PTHR43864">
    <property type="entry name" value="HYPOXANTHINE/GUANINE PHOSPHORIBOSYLTRANSFERASE"/>
    <property type="match status" value="1"/>
</dbReference>
<dbReference type="GO" id="GO:0032265">
    <property type="term" value="P:XMP salvage"/>
    <property type="evidence" value="ECO:0007669"/>
    <property type="project" value="UniProtKB-UniRule"/>
</dbReference>
<feature type="domain" description="Phosphoribosyltransferase" evidence="7">
    <location>
        <begin position="51"/>
        <end position="173"/>
    </location>
</feature>
<dbReference type="EMBL" id="LDZY01000002">
    <property type="protein sequence ID" value="KLU67448.1"/>
    <property type="molecule type" value="Genomic_DNA"/>
</dbReference>
<evidence type="ECO:0000256" key="3">
    <source>
        <dbReference type="ARBA" id="ARBA00022679"/>
    </source>
</evidence>
<comment type="pathway">
    <text evidence="5">Purine metabolism; XMP biosynthesis via salvage pathway; XMP from xanthine: step 1/1.</text>
</comment>
<dbReference type="GO" id="GO:0006166">
    <property type="term" value="P:purine ribonucleoside salvage"/>
    <property type="evidence" value="ECO:0007669"/>
    <property type="project" value="UniProtKB-KW"/>
</dbReference>
<name>A0A0J1FWS8_9FIRM</name>
<comment type="caution">
    <text evidence="8">The sequence shown here is derived from an EMBL/GenBank/DDBJ whole genome shotgun (WGS) entry which is preliminary data.</text>
</comment>
<evidence type="ECO:0000256" key="2">
    <source>
        <dbReference type="ARBA" id="ARBA00022676"/>
    </source>
</evidence>
<feature type="binding site" evidence="5">
    <location>
        <position position="35"/>
    </location>
    <ligand>
        <name>xanthine</name>
        <dbReference type="ChEBI" id="CHEBI:17712"/>
    </ligand>
</feature>
<dbReference type="Proteomes" id="UP000036356">
    <property type="component" value="Unassembled WGS sequence"/>
</dbReference>
<dbReference type="CDD" id="cd06223">
    <property type="entry name" value="PRTases_typeI"/>
    <property type="match status" value="1"/>
</dbReference>
<protein>
    <recommendedName>
        <fullName evidence="5 6">Xanthine phosphoribosyltransferase</fullName>
        <shortName evidence="5">XPRTase</shortName>
        <ecNumber evidence="5 6">2.4.2.22</ecNumber>
    </recommendedName>
</protein>
<evidence type="ECO:0000256" key="5">
    <source>
        <dbReference type="HAMAP-Rule" id="MF_01184"/>
    </source>
</evidence>
<dbReference type="GO" id="GO:0000310">
    <property type="term" value="F:xanthine phosphoribosyltransferase activity"/>
    <property type="evidence" value="ECO:0007669"/>
    <property type="project" value="UniProtKB-UniRule"/>
</dbReference>
<dbReference type="PANTHER" id="PTHR43864:SF1">
    <property type="entry name" value="XANTHINE PHOSPHORIBOSYLTRANSFERASE"/>
    <property type="match status" value="1"/>
</dbReference>
<evidence type="ECO:0000313" key="8">
    <source>
        <dbReference type="EMBL" id="KLU67448.1"/>
    </source>
</evidence>
<keyword evidence="9" id="KW-1185">Reference proteome</keyword>
<feature type="binding site" evidence="5">
    <location>
        <position position="165"/>
    </location>
    <ligand>
        <name>xanthine</name>
        <dbReference type="ChEBI" id="CHEBI:17712"/>
    </ligand>
</feature>
<evidence type="ECO:0000259" key="7">
    <source>
        <dbReference type="Pfam" id="PF00156"/>
    </source>
</evidence>
<dbReference type="AlphaFoldDB" id="A0A0J1FWS8"/>
<evidence type="ECO:0000256" key="1">
    <source>
        <dbReference type="ARBA" id="ARBA00022490"/>
    </source>
</evidence>
<comment type="subunit">
    <text evidence="5">Homodimer.</text>
</comment>
<dbReference type="GO" id="GO:0046110">
    <property type="term" value="P:xanthine metabolic process"/>
    <property type="evidence" value="ECO:0007669"/>
    <property type="project" value="UniProtKB-UniRule"/>
</dbReference>
<dbReference type="InterPro" id="IPR010079">
    <property type="entry name" value="Xanthine_PRibTrfase"/>
</dbReference>
<dbReference type="InterPro" id="IPR000836">
    <property type="entry name" value="PRTase_dom"/>
</dbReference>
<reference evidence="8 9" key="1">
    <citation type="submission" date="2015-06" db="EMBL/GenBank/DDBJ databases">
        <title>Draft genome of the moderately acidophilic sulfate reducer Candidatus Desulfosporosinus acididurans strain M1.</title>
        <authorList>
            <person name="Poehlein A."/>
            <person name="Petzsch P."/>
            <person name="Johnson B.D."/>
            <person name="Schloemann M."/>
            <person name="Daniel R."/>
            <person name="Muehling M."/>
        </authorList>
    </citation>
    <scope>NUCLEOTIDE SEQUENCE [LARGE SCALE GENOMIC DNA]</scope>
    <source>
        <strain evidence="8 9">M1</strain>
    </source>
</reference>
<dbReference type="UniPathway" id="UPA00602">
    <property type="reaction ID" value="UER00658"/>
</dbReference>
<dbReference type="Pfam" id="PF00156">
    <property type="entry name" value="Pribosyltran"/>
    <property type="match status" value="1"/>
</dbReference>
<dbReference type="HAMAP" id="MF_01184">
    <property type="entry name" value="XPRTase"/>
    <property type="match status" value="1"/>
</dbReference>
<accession>A0A0J1FWS8</accession>
<proteinExistence type="inferred from homology"/>
<dbReference type="EC" id="2.4.2.22" evidence="5 6"/>
<dbReference type="NCBIfam" id="TIGR01744">
    <property type="entry name" value="XPRTase"/>
    <property type="match status" value="1"/>
</dbReference>
<dbReference type="InterPro" id="IPR029057">
    <property type="entry name" value="PRTase-like"/>
</dbReference>
<keyword evidence="4 5" id="KW-0660">Purine salvage</keyword>
<organism evidence="8 9">
    <name type="scientific">Desulfosporosinus acididurans</name>
    <dbReference type="NCBI Taxonomy" id="476652"/>
    <lineage>
        <taxon>Bacteria</taxon>
        <taxon>Bacillati</taxon>
        <taxon>Bacillota</taxon>
        <taxon>Clostridia</taxon>
        <taxon>Eubacteriales</taxon>
        <taxon>Desulfitobacteriaceae</taxon>
        <taxon>Desulfosporosinus</taxon>
    </lineage>
</organism>
<dbReference type="Gene3D" id="3.40.50.2020">
    <property type="match status" value="1"/>
</dbReference>
<keyword evidence="2 5" id="KW-0328">Glycosyltransferase</keyword>
<dbReference type="PATRIC" id="fig|476652.3.peg.675"/>
<keyword evidence="3 5" id="KW-0808">Transferase</keyword>
<evidence type="ECO:0000256" key="4">
    <source>
        <dbReference type="ARBA" id="ARBA00022726"/>
    </source>
</evidence>
<dbReference type="InterPro" id="IPR050118">
    <property type="entry name" value="Pur/Pyrimidine_PRTase"/>
</dbReference>
<dbReference type="STRING" id="476652.DEAC_c06600"/>
<dbReference type="GO" id="GO:0005737">
    <property type="term" value="C:cytoplasm"/>
    <property type="evidence" value="ECO:0007669"/>
    <property type="project" value="UniProtKB-SubCell"/>
</dbReference>
<evidence type="ECO:0000256" key="6">
    <source>
        <dbReference type="NCBIfam" id="TIGR01744"/>
    </source>
</evidence>
<comment type="caution">
    <text evidence="5">Lacks conserved residue(s) required for the propagation of feature annotation.</text>
</comment>
<comment type="subcellular location">
    <subcellularLocation>
        <location evidence="5">Cytoplasm</location>
    </subcellularLocation>
</comment>
<comment type="similarity">
    <text evidence="5">Belongs to the purine/pyrimidine phosphoribosyltransferase family. Xpt subfamily.</text>
</comment>
<feature type="binding site" evidence="5">
    <location>
        <begin position="137"/>
        <end position="141"/>
    </location>
    <ligand>
        <name>5-phospho-alpha-D-ribose 1-diphosphate</name>
        <dbReference type="ChEBI" id="CHEBI:58017"/>
    </ligand>
</feature>
<evidence type="ECO:0000313" key="9">
    <source>
        <dbReference type="Proteomes" id="UP000036356"/>
    </source>
</evidence>